<proteinExistence type="predicted"/>
<reference evidence="3" key="1">
    <citation type="journal article" date="2023" name="Science">
        <title>Genome structures resolve the early diversification of teleost fishes.</title>
        <authorList>
            <person name="Parey E."/>
            <person name="Louis A."/>
            <person name="Montfort J."/>
            <person name="Bouchez O."/>
            <person name="Roques C."/>
            <person name="Iampietro C."/>
            <person name="Lluch J."/>
            <person name="Castinel A."/>
            <person name="Donnadieu C."/>
            <person name="Desvignes T."/>
            <person name="Floi Bucao C."/>
            <person name="Jouanno E."/>
            <person name="Wen M."/>
            <person name="Mejri S."/>
            <person name="Dirks R."/>
            <person name="Jansen H."/>
            <person name="Henkel C."/>
            <person name="Chen W.J."/>
            <person name="Zahm M."/>
            <person name="Cabau C."/>
            <person name="Klopp C."/>
            <person name="Thompson A.W."/>
            <person name="Robinson-Rechavi M."/>
            <person name="Braasch I."/>
            <person name="Lecointre G."/>
            <person name="Bobe J."/>
            <person name="Postlethwait J.H."/>
            <person name="Berthelot C."/>
            <person name="Roest Crollius H."/>
            <person name="Guiguen Y."/>
        </authorList>
    </citation>
    <scope>NUCLEOTIDE SEQUENCE</scope>
    <source>
        <strain evidence="3">WJC10195</strain>
    </source>
</reference>
<evidence type="ECO:0000313" key="3">
    <source>
        <dbReference type="EMBL" id="KAJ8364894.1"/>
    </source>
</evidence>
<sequence length="223" mass="24554">MLASPSALLAAAAALGSFSLSHTVRLEADKGKRLSKFTSSNNHRVGWDPPWKQEFPWLLETSDKSGNVVGMLCRVAMVIFQDLWEPFLEDLKRAKSISVLAYAATDVSVRDLEGVYVRMLKDGWPKNIFLAVEELHQATAVGHCEALNAVFQKVGLPVWKEKLVCFGSVGAPVMVGKRGGGFHSPPRRDTPPHKHPVPGPRTGSHGHHKWGQEDEEGKCHCMN</sequence>
<keyword evidence="2" id="KW-0732">Signal</keyword>
<dbReference type="AlphaFoldDB" id="A0A9Q1J2Y4"/>
<comment type="caution">
    <text evidence="3">The sequence shown here is derived from an EMBL/GenBank/DDBJ whole genome shotgun (WGS) entry which is preliminary data.</text>
</comment>
<dbReference type="OrthoDB" id="8551997at2759"/>
<organism evidence="3 4">
    <name type="scientific">Synaphobranchus kaupii</name>
    <name type="common">Kaup's arrowtooth eel</name>
    <dbReference type="NCBI Taxonomy" id="118154"/>
    <lineage>
        <taxon>Eukaryota</taxon>
        <taxon>Metazoa</taxon>
        <taxon>Chordata</taxon>
        <taxon>Craniata</taxon>
        <taxon>Vertebrata</taxon>
        <taxon>Euteleostomi</taxon>
        <taxon>Actinopterygii</taxon>
        <taxon>Neopterygii</taxon>
        <taxon>Teleostei</taxon>
        <taxon>Anguilliformes</taxon>
        <taxon>Synaphobranchidae</taxon>
        <taxon>Synaphobranchus</taxon>
    </lineage>
</organism>
<keyword evidence="4" id="KW-1185">Reference proteome</keyword>
<dbReference type="EMBL" id="JAINUF010000004">
    <property type="protein sequence ID" value="KAJ8364894.1"/>
    <property type="molecule type" value="Genomic_DNA"/>
</dbReference>
<dbReference type="Proteomes" id="UP001152622">
    <property type="component" value="Chromosome 4"/>
</dbReference>
<evidence type="ECO:0000313" key="4">
    <source>
        <dbReference type="Proteomes" id="UP001152622"/>
    </source>
</evidence>
<dbReference type="PANTHER" id="PTHR46880:SF5">
    <property type="entry name" value="DUF4371 DOMAIN-CONTAINING PROTEIN"/>
    <property type="match status" value="1"/>
</dbReference>
<name>A0A9Q1J2Y4_SYNKA</name>
<feature type="chain" id="PRO_5040436674" evidence="2">
    <location>
        <begin position="24"/>
        <end position="223"/>
    </location>
</feature>
<feature type="region of interest" description="Disordered" evidence="1">
    <location>
        <begin position="177"/>
        <end position="223"/>
    </location>
</feature>
<protein>
    <submittedName>
        <fullName evidence="3">Uncharacterized protein</fullName>
    </submittedName>
</protein>
<gene>
    <name evidence="3" type="ORF">SKAU_G00137250</name>
</gene>
<evidence type="ECO:0000256" key="1">
    <source>
        <dbReference type="SAM" id="MobiDB-lite"/>
    </source>
</evidence>
<accession>A0A9Q1J2Y4</accession>
<evidence type="ECO:0000256" key="2">
    <source>
        <dbReference type="SAM" id="SignalP"/>
    </source>
</evidence>
<dbReference type="PANTHER" id="PTHR46880">
    <property type="entry name" value="RAS-ASSOCIATING DOMAIN-CONTAINING PROTEIN"/>
    <property type="match status" value="1"/>
</dbReference>
<feature type="signal peptide" evidence="2">
    <location>
        <begin position="1"/>
        <end position="23"/>
    </location>
</feature>